<comment type="caution">
    <text evidence="2">The sequence shown here is derived from an EMBL/GenBank/DDBJ whole genome shotgun (WGS) entry which is preliminary data.</text>
</comment>
<dbReference type="GO" id="GO:0015074">
    <property type="term" value="P:DNA integration"/>
    <property type="evidence" value="ECO:0007669"/>
    <property type="project" value="InterPro"/>
</dbReference>
<dbReference type="GO" id="GO:0003676">
    <property type="term" value="F:nucleic acid binding"/>
    <property type="evidence" value="ECO:0007669"/>
    <property type="project" value="InterPro"/>
</dbReference>
<organism evidence="2 3">
    <name type="scientific">Candidatus Wirthbacteria bacterium CG2_30_54_11</name>
    <dbReference type="NCBI Taxonomy" id="1817892"/>
    <lineage>
        <taxon>Bacteria</taxon>
        <taxon>Candidatus Wirthbacteria</taxon>
    </lineage>
</organism>
<dbReference type="STRING" id="1817892.AUK40_01695"/>
<dbReference type="SUPFAM" id="SSF53098">
    <property type="entry name" value="Ribonuclease H-like"/>
    <property type="match status" value="1"/>
</dbReference>
<dbReference type="InterPro" id="IPR036397">
    <property type="entry name" value="RNaseH_sf"/>
</dbReference>
<gene>
    <name evidence="2" type="ORF">AUK40_01695</name>
</gene>
<evidence type="ECO:0000313" key="3">
    <source>
        <dbReference type="Proteomes" id="UP000183245"/>
    </source>
</evidence>
<accession>A0A1J5IYY1</accession>
<reference evidence="2 3" key="1">
    <citation type="journal article" date="2016" name="Environ. Microbiol.">
        <title>Genomic resolution of a cold subsurface aquifer community provides metabolic insights for novel microbes adapted to high CO concentrations.</title>
        <authorList>
            <person name="Probst A.J."/>
            <person name="Castelle C.J."/>
            <person name="Singh A."/>
            <person name="Brown C.T."/>
            <person name="Anantharaman K."/>
            <person name="Sharon I."/>
            <person name="Hug L.A."/>
            <person name="Burstein D."/>
            <person name="Emerson J.B."/>
            <person name="Thomas B.C."/>
            <person name="Banfield J.F."/>
        </authorList>
    </citation>
    <scope>NUCLEOTIDE SEQUENCE [LARGE SCALE GENOMIC DNA]</scope>
    <source>
        <strain evidence="2">CG2_30_54_11</strain>
    </source>
</reference>
<dbReference type="Proteomes" id="UP000183245">
    <property type="component" value="Unassembled WGS sequence"/>
</dbReference>
<dbReference type="InterPro" id="IPR012337">
    <property type="entry name" value="RNaseH-like_sf"/>
</dbReference>
<protein>
    <recommendedName>
        <fullName evidence="1">Integrase catalytic domain-containing protein</fullName>
    </recommendedName>
</protein>
<dbReference type="Gene3D" id="3.30.420.10">
    <property type="entry name" value="Ribonuclease H-like superfamily/Ribonuclease H"/>
    <property type="match status" value="1"/>
</dbReference>
<evidence type="ECO:0000313" key="2">
    <source>
        <dbReference type="EMBL" id="OIP98359.1"/>
    </source>
</evidence>
<proteinExistence type="predicted"/>
<dbReference type="EMBL" id="MNZT01000030">
    <property type="protein sequence ID" value="OIP98359.1"/>
    <property type="molecule type" value="Genomic_DNA"/>
</dbReference>
<dbReference type="AlphaFoldDB" id="A0A1J5IYY1"/>
<sequence length="386" mass="44553">MDMHSKNQLTAAVAPRYIQVSKIEKHVILDEYCANTGLNRNYATRKLKREFLDPPEERSVRKRNRPSIYGEVLAPLITLWETADSPCGWRLKELLPDLIQKAISYDELPVSEEQIALLLSISSSTIDRMLKGQWRLKRKKTNSQTRKGNPYTMIPFAVDCGKVCSIGILEIDLVAHCGGSAVGRFVNTLSTTEFITGWQESEAIRGKHKEAVRAGLVEIQKRLPIPLKGIDFDSGSEFVNDVIWQFCQEMKLTISKSRPYTKNDNAHIEQKNWTNVRRVIGYLRFDTEEELKLLNDLYRNELRLYINFFQPSGKLISKQRVGSRVKRVYDKPKTPYRRILERDDVDPANKRKLKAIYDELNPFELKRRIDDKLAKLVSLTQRKGAA</sequence>
<dbReference type="PROSITE" id="PS50994">
    <property type="entry name" value="INTEGRASE"/>
    <property type="match status" value="1"/>
</dbReference>
<evidence type="ECO:0000259" key="1">
    <source>
        <dbReference type="PROSITE" id="PS50994"/>
    </source>
</evidence>
<name>A0A1J5IYY1_9BACT</name>
<dbReference type="InterPro" id="IPR001584">
    <property type="entry name" value="Integrase_cat-core"/>
</dbReference>
<feature type="domain" description="Integrase catalytic" evidence="1">
    <location>
        <begin position="151"/>
        <end position="326"/>
    </location>
</feature>